<dbReference type="InterPro" id="IPR032675">
    <property type="entry name" value="LRR_dom_sf"/>
</dbReference>
<dbReference type="InterPro" id="IPR001810">
    <property type="entry name" value="F-box_dom"/>
</dbReference>
<dbReference type="SUPFAM" id="SSF81383">
    <property type="entry name" value="F-box domain"/>
    <property type="match status" value="1"/>
</dbReference>
<dbReference type="SUPFAM" id="SSF52047">
    <property type="entry name" value="RNI-like"/>
    <property type="match status" value="1"/>
</dbReference>
<dbReference type="InterPro" id="IPR053197">
    <property type="entry name" value="F-box_SCFL_complex_component"/>
</dbReference>
<keyword evidence="4" id="KW-1185">Reference proteome</keyword>
<evidence type="ECO:0000313" key="4">
    <source>
        <dbReference type="Proteomes" id="UP001341281"/>
    </source>
</evidence>
<dbReference type="InterPro" id="IPR036047">
    <property type="entry name" value="F-box-like_dom_sf"/>
</dbReference>
<dbReference type="AlphaFoldDB" id="A0AAQ3UR49"/>
<reference evidence="3 4" key="1">
    <citation type="submission" date="2024-02" db="EMBL/GenBank/DDBJ databases">
        <title>High-quality chromosome-scale genome assembly of Pensacola bahiagrass (Paspalum notatum Flugge var. saurae).</title>
        <authorList>
            <person name="Vega J.M."/>
            <person name="Podio M."/>
            <person name="Orjuela J."/>
            <person name="Siena L.A."/>
            <person name="Pessino S.C."/>
            <person name="Combes M.C."/>
            <person name="Mariac C."/>
            <person name="Albertini E."/>
            <person name="Pupilli F."/>
            <person name="Ortiz J.P.A."/>
            <person name="Leblanc O."/>
        </authorList>
    </citation>
    <scope>NUCLEOTIDE SEQUENCE [LARGE SCALE GENOMIC DNA]</scope>
    <source>
        <strain evidence="3">R1</strain>
        <tissue evidence="3">Leaf</tissue>
    </source>
</reference>
<dbReference type="Pfam" id="PF00646">
    <property type="entry name" value="F-box"/>
    <property type="match status" value="1"/>
</dbReference>
<feature type="domain" description="F-box" evidence="2">
    <location>
        <begin position="80"/>
        <end position="116"/>
    </location>
</feature>
<evidence type="ECO:0000313" key="3">
    <source>
        <dbReference type="EMBL" id="WVZ94592.1"/>
    </source>
</evidence>
<protein>
    <recommendedName>
        <fullName evidence="2">F-box domain-containing protein</fullName>
    </recommendedName>
</protein>
<dbReference type="InterPro" id="IPR053781">
    <property type="entry name" value="F-box_AtFBL13-like"/>
</dbReference>
<dbReference type="Proteomes" id="UP001341281">
    <property type="component" value="Chromosome 09"/>
</dbReference>
<gene>
    <name evidence="3" type="ORF">U9M48_040465</name>
</gene>
<dbReference type="Gene3D" id="3.80.10.10">
    <property type="entry name" value="Ribonuclease Inhibitor"/>
    <property type="match status" value="1"/>
</dbReference>
<dbReference type="CDD" id="cd22160">
    <property type="entry name" value="F-box_AtFBL13-like"/>
    <property type="match status" value="1"/>
</dbReference>
<dbReference type="Gene3D" id="1.20.1280.50">
    <property type="match status" value="1"/>
</dbReference>
<dbReference type="PROSITE" id="PS50181">
    <property type="entry name" value="FBOX"/>
    <property type="match status" value="1"/>
</dbReference>
<organism evidence="3 4">
    <name type="scientific">Paspalum notatum var. saurae</name>
    <dbReference type="NCBI Taxonomy" id="547442"/>
    <lineage>
        <taxon>Eukaryota</taxon>
        <taxon>Viridiplantae</taxon>
        <taxon>Streptophyta</taxon>
        <taxon>Embryophyta</taxon>
        <taxon>Tracheophyta</taxon>
        <taxon>Spermatophyta</taxon>
        <taxon>Magnoliopsida</taxon>
        <taxon>Liliopsida</taxon>
        <taxon>Poales</taxon>
        <taxon>Poaceae</taxon>
        <taxon>PACMAD clade</taxon>
        <taxon>Panicoideae</taxon>
        <taxon>Andropogonodae</taxon>
        <taxon>Paspaleae</taxon>
        <taxon>Paspalinae</taxon>
        <taxon>Paspalum</taxon>
    </lineage>
</organism>
<evidence type="ECO:0000259" key="2">
    <source>
        <dbReference type="PROSITE" id="PS50181"/>
    </source>
</evidence>
<evidence type="ECO:0000256" key="1">
    <source>
        <dbReference type="SAM" id="MobiDB-lite"/>
    </source>
</evidence>
<feature type="region of interest" description="Disordered" evidence="1">
    <location>
        <begin position="51"/>
        <end position="82"/>
    </location>
</feature>
<dbReference type="PANTHER" id="PTHR34223:SF81">
    <property type="entry name" value="OS08G0281600 PROTEIN"/>
    <property type="match status" value="1"/>
</dbReference>
<sequence length="422" mass="47246">MPSDPVHLTVTNWRVFFKPPRHLFDSMPPKVANEDGPVGDHASALPKCAAPTTMESVPVNRSGGASASRGHEGDDPEPEADHLSVLPNELLHHVLSFLKAWEVVRICVLSRRWQDLWSCTPCIDLRVGQDDYGNMPEDLPDFVRLLYCYRDESAMLDTLRLRWSNVDGVHDENDARLWIRSAIRHGARAIHLAGRRKELAVLEHVSFISCHLKILKLSYAQLDDKILWQISSDCPSLEELDLKDCVMTGDEISSASLKVLTMFKCRINDSLSITGPNVELLRCISLMNQAPSFKNMWSLVTGTIMLDDYALSDDFEDFSKDELDETTDEDDNNQEYKTGYGFGAPLEGYGHGYWDEYTEIANDWDEFGFNGDGRNSNTDGKCLVDSENSGCNDNKIIKGSHNILNSLSNATSLELLADAGEV</sequence>
<dbReference type="PANTHER" id="PTHR34223">
    <property type="entry name" value="OS11G0201299 PROTEIN"/>
    <property type="match status" value="1"/>
</dbReference>
<dbReference type="EMBL" id="CP144753">
    <property type="protein sequence ID" value="WVZ94592.1"/>
    <property type="molecule type" value="Genomic_DNA"/>
</dbReference>
<proteinExistence type="predicted"/>
<dbReference type="SMART" id="SM00256">
    <property type="entry name" value="FBOX"/>
    <property type="match status" value="1"/>
</dbReference>
<accession>A0AAQ3UR49</accession>
<name>A0AAQ3UR49_PASNO</name>